<dbReference type="PANTHER" id="PTHR33362:SF3">
    <property type="entry name" value="SIALIC ACID TRAP TRANSPORTER PERMEASE PROTEIN SIAT"/>
    <property type="match status" value="1"/>
</dbReference>
<dbReference type="NCBIfam" id="TIGR00786">
    <property type="entry name" value="dctM"/>
    <property type="match status" value="1"/>
</dbReference>
<dbReference type="InterPro" id="IPR010656">
    <property type="entry name" value="DctM"/>
</dbReference>
<feature type="transmembrane region" description="Helical" evidence="7">
    <location>
        <begin position="268"/>
        <end position="292"/>
    </location>
</feature>
<evidence type="ECO:0000256" key="3">
    <source>
        <dbReference type="ARBA" id="ARBA00022519"/>
    </source>
</evidence>
<feature type="transmembrane region" description="Helical" evidence="7">
    <location>
        <begin position="240"/>
        <end position="256"/>
    </location>
</feature>
<comment type="subcellular location">
    <subcellularLocation>
        <location evidence="1 7">Cell inner membrane</location>
        <topology evidence="1 7">Multi-pass membrane protein</topology>
    </subcellularLocation>
</comment>
<comment type="similarity">
    <text evidence="7">Belongs to the TRAP transporter large permease family.</text>
</comment>
<gene>
    <name evidence="9" type="ORF">NRP21_17285</name>
</gene>
<evidence type="ECO:0000313" key="10">
    <source>
        <dbReference type="Proteomes" id="UP001524642"/>
    </source>
</evidence>
<dbReference type="PANTHER" id="PTHR33362">
    <property type="entry name" value="SIALIC ACID TRAP TRANSPORTER PERMEASE PROTEIN SIAT-RELATED"/>
    <property type="match status" value="1"/>
</dbReference>
<keyword evidence="2" id="KW-1003">Cell membrane</keyword>
<evidence type="ECO:0000259" key="8">
    <source>
        <dbReference type="Pfam" id="PF06808"/>
    </source>
</evidence>
<evidence type="ECO:0000256" key="5">
    <source>
        <dbReference type="ARBA" id="ARBA00022989"/>
    </source>
</evidence>
<feature type="transmembrane region" description="Helical" evidence="7">
    <location>
        <begin position="132"/>
        <end position="157"/>
    </location>
</feature>
<evidence type="ECO:0000256" key="2">
    <source>
        <dbReference type="ARBA" id="ARBA00022475"/>
    </source>
</evidence>
<keyword evidence="4 7" id="KW-0812">Transmembrane</keyword>
<dbReference type="Proteomes" id="UP001524642">
    <property type="component" value="Unassembled WGS sequence"/>
</dbReference>
<evidence type="ECO:0000256" key="7">
    <source>
        <dbReference type="RuleBase" id="RU369079"/>
    </source>
</evidence>
<comment type="caution">
    <text evidence="9">The sequence shown here is derived from an EMBL/GenBank/DDBJ whole genome shotgun (WGS) entry which is preliminary data.</text>
</comment>
<proteinExistence type="inferred from homology"/>
<evidence type="ECO:0000313" key="9">
    <source>
        <dbReference type="EMBL" id="MCR0983811.1"/>
    </source>
</evidence>
<evidence type="ECO:0000256" key="6">
    <source>
        <dbReference type="ARBA" id="ARBA00023136"/>
    </source>
</evidence>
<protein>
    <recommendedName>
        <fullName evidence="7">TRAP transporter large permease protein</fullName>
    </recommendedName>
</protein>
<name>A0ABT1X6S5_9PROT</name>
<comment type="function">
    <text evidence="7">Part of the tripartite ATP-independent periplasmic (TRAP) transport system.</text>
</comment>
<dbReference type="PIRSF" id="PIRSF006066">
    <property type="entry name" value="HI0050"/>
    <property type="match status" value="1"/>
</dbReference>
<dbReference type="EMBL" id="JANJOU010000016">
    <property type="protein sequence ID" value="MCR0983811.1"/>
    <property type="molecule type" value="Genomic_DNA"/>
</dbReference>
<feature type="transmembrane region" description="Helical" evidence="7">
    <location>
        <begin position="212"/>
        <end position="234"/>
    </location>
</feature>
<accession>A0ABT1X6S5</accession>
<keyword evidence="6 7" id="KW-0472">Membrane</keyword>
<keyword evidence="5 7" id="KW-1133">Transmembrane helix</keyword>
<sequence length="428" mass="44520">MITLTLVFLATLALGVPIAFTMGMASAAVIWKEDLADLLVVPQQVFAGLDSFPLLAIPFFILSAELMTGGRLTDTLLRFAAACVGRARGGLGHTNIITLTLFSGLSGSALADAAGPGAVIQRMMKEGGYSGAYGAALTAATAIVGPIIPPSIIMVVYALTDNSVSVNGLFIAGVVPGLLISAALLGVNHWISVKRGYRGVDSRPPFREFVSLSISAIPALLLPVIIIGGIHGGVFTPTEASAVAVFYALVCGLFFYRSLALSALPGILVRSCVMTAAVMLIIATSNSFGYVLTVLQVPQAVGEWIGTLGLSAIGFLLVVNIFLLLFGIFIEPLPGVMILVPILAPLAASMGIDPMHFAIVVIVNLTLGMITPPVGGLLFVTQVVSGESMGRIVKELWPFLAAQIAILLLLTLVPGLSVWLPHAMGYAK</sequence>
<dbReference type="RefSeq" id="WP_257717476.1">
    <property type="nucleotide sequence ID" value="NZ_JANJOU010000016.1"/>
</dbReference>
<organism evidence="9 10">
    <name type="scientific">Roseomonas populi</name>
    <dbReference type="NCBI Taxonomy" id="3121582"/>
    <lineage>
        <taxon>Bacteria</taxon>
        <taxon>Pseudomonadati</taxon>
        <taxon>Pseudomonadota</taxon>
        <taxon>Alphaproteobacteria</taxon>
        <taxon>Acetobacterales</taxon>
        <taxon>Roseomonadaceae</taxon>
        <taxon>Roseomonas</taxon>
    </lineage>
</organism>
<evidence type="ECO:0000256" key="4">
    <source>
        <dbReference type="ARBA" id="ARBA00022692"/>
    </source>
</evidence>
<feature type="transmembrane region" description="Helical" evidence="7">
    <location>
        <begin position="304"/>
        <end position="326"/>
    </location>
</feature>
<dbReference type="Pfam" id="PF06808">
    <property type="entry name" value="DctM"/>
    <property type="match status" value="1"/>
</dbReference>
<feature type="transmembrane region" description="Helical" evidence="7">
    <location>
        <begin position="358"/>
        <end position="384"/>
    </location>
</feature>
<feature type="transmembrane region" description="Helical" evidence="7">
    <location>
        <begin position="169"/>
        <end position="191"/>
    </location>
</feature>
<dbReference type="InterPro" id="IPR004681">
    <property type="entry name" value="TRAP_DctM"/>
</dbReference>
<comment type="caution">
    <text evidence="7">Lacks conserved residue(s) required for the propagation of feature annotation.</text>
</comment>
<keyword evidence="10" id="KW-1185">Reference proteome</keyword>
<feature type="transmembrane region" description="Helical" evidence="7">
    <location>
        <begin position="51"/>
        <end position="68"/>
    </location>
</feature>
<evidence type="ECO:0000256" key="1">
    <source>
        <dbReference type="ARBA" id="ARBA00004429"/>
    </source>
</evidence>
<keyword evidence="3 7" id="KW-0997">Cell inner membrane</keyword>
<comment type="subunit">
    <text evidence="7">The complex comprises the extracytoplasmic solute receptor protein and the two transmembrane proteins.</text>
</comment>
<keyword evidence="7" id="KW-0813">Transport</keyword>
<feature type="domain" description="TRAP C4-dicarboxylate transport system permease DctM subunit" evidence="8">
    <location>
        <begin position="6"/>
        <end position="416"/>
    </location>
</feature>
<feature type="transmembrane region" description="Helical" evidence="7">
    <location>
        <begin position="396"/>
        <end position="420"/>
    </location>
</feature>
<reference evidence="9 10" key="1">
    <citation type="submission" date="2022-06" db="EMBL/GenBank/DDBJ databases">
        <title>Roseomonas CN29.</title>
        <authorList>
            <person name="Cheng Y."/>
            <person name="He X."/>
        </authorList>
    </citation>
    <scope>NUCLEOTIDE SEQUENCE [LARGE SCALE GENOMIC DNA]</scope>
    <source>
        <strain evidence="9 10">CN29</strain>
    </source>
</reference>
<feature type="transmembrane region" description="Helical" evidence="7">
    <location>
        <begin position="333"/>
        <end position="352"/>
    </location>
</feature>